<evidence type="ECO:0000256" key="2">
    <source>
        <dbReference type="ARBA" id="ARBA00022485"/>
    </source>
</evidence>
<protein>
    <recommendedName>
        <fullName evidence="12">Probable dual-specificity RNA methyltransferase RlmN</fullName>
        <ecNumber evidence="12">2.1.1.192</ecNumber>
    </recommendedName>
    <alternativeName>
        <fullName evidence="12">23S rRNA (adenine(2503)-C(2))-methyltransferase</fullName>
    </alternativeName>
    <alternativeName>
        <fullName evidence="12">23S rRNA m2A2503 methyltransferase</fullName>
    </alternativeName>
    <alternativeName>
        <fullName evidence="12">Ribosomal RNA large subunit methyltransferase N</fullName>
    </alternativeName>
    <alternativeName>
        <fullName evidence="12">tRNA (adenine(37)-C(2))-methyltransferase</fullName>
    </alternativeName>
    <alternativeName>
        <fullName evidence="12">tRNA m2A37 methyltransferase</fullName>
    </alternativeName>
</protein>
<evidence type="ECO:0000256" key="6">
    <source>
        <dbReference type="ARBA" id="ARBA00022679"/>
    </source>
</evidence>
<dbReference type="PIRSF" id="PIRSF006004">
    <property type="entry name" value="CHP00048"/>
    <property type="match status" value="1"/>
</dbReference>
<dbReference type="GO" id="GO:0051539">
    <property type="term" value="F:4 iron, 4 sulfur cluster binding"/>
    <property type="evidence" value="ECO:0007669"/>
    <property type="project" value="UniProtKB-UniRule"/>
</dbReference>
<evidence type="ECO:0000256" key="3">
    <source>
        <dbReference type="ARBA" id="ARBA00022490"/>
    </source>
</evidence>
<gene>
    <name evidence="12 15" type="primary">rlmN</name>
    <name evidence="15" type="ORF">E5334_01090</name>
</gene>
<dbReference type="Pfam" id="PF21016">
    <property type="entry name" value="RlmN_N"/>
    <property type="match status" value="1"/>
</dbReference>
<dbReference type="Proteomes" id="UP000310263">
    <property type="component" value="Unassembled WGS sequence"/>
</dbReference>
<feature type="binding site" evidence="12">
    <location>
        <position position="171"/>
    </location>
    <ligand>
        <name>[4Fe-4S] cluster</name>
        <dbReference type="ChEBI" id="CHEBI:49883"/>
        <note>4Fe-4S-S-AdoMet</note>
    </ligand>
</feature>
<evidence type="ECO:0000256" key="1">
    <source>
        <dbReference type="ARBA" id="ARBA00004496"/>
    </source>
</evidence>
<comment type="function">
    <text evidence="12">Specifically methylates position 2 of adenine 2503 in 23S rRNA and position 2 of adenine 37 in tRNAs.</text>
</comment>
<feature type="binding site" evidence="12">
    <location>
        <begin position="211"/>
        <end position="212"/>
    </location>
    <ligand>
        <name>S-adenosyl-L-methionine</name>
        <dbReference type="ChEBI" id="CHEBI:59789"/>
    </ligand>
</feature>
<keyword evidence="8 12" id="KW-0819">tRNA processing</keyword>
<keyword evidence="12" id="KW-1015">Disulfide bond</keyword>
<dbReference type="OrthoDB" id="9793973at2"/>
<evidence type="ECO:0000256" key="9">
    <source>
        <dbReference type="ARBA" id="ARBA00022723"/>
    </source>
</evidence>
<dbReference type="CDD" id="cd01335">
    <property type="entry name" value="Radical_SAM"/>
    <property type="match status" value="1"/>
</dbReference>
<keyword evidence="9 12" id="KW-0479">Metal-binding</keyword>
<dbReference type="InterPro" id="IPR027492">
    <property type="entry name" value="RNA_MTrfase_RlmN"/>
</dbReference>
<comment type="caution">
    <text evidence="12">Lacks conserved residue(s) required for the propagation of feature annotation.</text>
</comment>
<dbReference type="GO" id="GO:0070040">
    <property type="term" value="F:rRNA (adenine(2503)-C2-)-methyltransferase activity"/>
    <property type="evidence" value="ECO:0007669"/>
    <property type="project" value="UniProtKB-UniRule"/>
</dbReference>
<keyword evidence="6 12" id="KW-0808">Transferase</keyword>
<dbReference type="RefSeq" id="WP_136011760.1">
    <property type="nucleotide sequence ID" value="NZ_SRYE01000001.1"/>
</dbReference>
<feature type="binding site" evidence="12">
    <location>
        <position position="164"/>
    </location>
    <ligand>
        <name>[4Fe-4S] cluster</name>
        <dbReference type="ChEBI" id="CHEBI:49883"/>
        <note>4Fe-4S-S-AdoMet</note>
    </ligand>
</feature>
<dbReference type="Gene3D" id="1.10.150.530">
    <property type="match status" value="1"/>
</dbReference>
<evidence type="ECO:0000256" key="12">
    <source>
        <dbReference type="HAMAP-Rule" id="MF_01849"/>
    </source>
</evidence>
<comment type="caution">
    <text evidence="15">The sequence shown here is derived from an EMBL/GenBank/DDBJ whole genome shotgun (WGS) entry which is preliminary data.</text>
</comment>
<dbReference type="InterPro" id="IPR013785">
    <property type="entry name" value="Aldolase_TIM"/>
</dbReference>
<dbReference type="SFLD" id="SFLDS00029">
    <property type="entry name" value="Radical_SAM"/>
    <property type="match status" value="1"/>
</dbReference>
<evidence type="ECO:0000256" key="7">
    <source>
        <dbReference type="ARBA" id="ARBA00022691"/>
    </source>
</evidence>
<feature type="compositionally biased region" description="Polar residues" evidence="13">
    <location>
        <begin position="1"/>
        <end position="15"/>
    </location>
</feature>
<dbReference type="HAMAP" id="MF_01849">
    <property type="entry name" value="RNA_methyltr_RlmN"/>
    <property type="match status" value="1"/>
</dbReference>
<dbReference type="GO" id="GO:0019843">
    <property type="term" value="F:rRNA binding"/>
    <property type="evidence" value="ECO:0007669"/>
    <property type="project" value="UniProtKB-UniRule"/>
</dbReference>
<dbReference type="SUPFAM" id="SSF102114">
    <property type="entry name" value="Radical SAM enzymes"/>
    <property type="match status" value="1"/>
</dbReference>
<evidence type="ECO:0000256" key="13">
    <source>
        <dbReference type="SAM" id="MobiDB-lite"/>
    </source>
</evidence>
<keyword evidence="5 12" id="KW-0489">Methyltransferase</keyword>
<dbReference type="InterPro" id="IPR004383">
    <property type="entry name" value="rRNA_lsu_MTrfase_RlmN/Cfr"/>
</dbReference>
<dbReference type="PROSITE" id="PS51918">
    <property type="entry name" value="RADICAL_SAM"/>
    <property type="match status" value="1"/>
</dbReference>
<dbReference type="Pfam" id="PF04055">
    <property type="entry name" value="Radical_SAM"/>
    <property type="match status" value="1"/>
</dbReference>
<evidence type="ECO:0000256" key="5">
    <source>
        <dbReference type="ARBA" id="ARBA00022603"/>
    </source>
</evidence>
<keyword evidence="11 12" id="KW-0411">Iron-sulfur</keyword>
<comment type="catalytic activity">
    <reaction evidence="12">
        <text>adenosine(2503) in 23S rRNA + 2 reduced [2Fe-2S]-[ferredoxin] + 2 S-adenosyl-L-methionine = 2-methyladenosine(2503) in 23S rRNA + 5'-deoxyadenosine + L-methionine + 2 oxidized [2Fe-2S]-[ferredoxin] + S-adenosyl-L-homocysteine</text>
        <dbReference type="Rhea" id="RHEA:42916"/>
        <dbReference type="Rhea" id="RHEA-COMP:10000"/>
        <dbReference type="Rhea" id="RHEA-COMP:10001"/>
        <dbReference type="Rhea" id="RHEA-COMP:10152"/>
        <dbReference type="Rhea" id="RHEA-COMP:10282"/>
        <dbReference type="ChEBI" id="CHEBI:17319"/>
        <dbReference type="ChEBI" id="CHEBI:33737"/>
        <dbReference type="ChEBI" id="CHEBI:33738"/>
        <dbReference type="ChEBI" id="CHEBI:57844"/>
        <dbReference type="ChEBI" id="CHEBI:57856"/>
        <dbReference type="ChEBI" id="CHEBI:59789"/>
        <dbReference type="ChEBI" id="CHEBI:74411"/>
        <dbReference type="ChEBI" id="CHEBI:74497"/>
        <dbReference type="EC" id="2.1.1.192"/>
    </reaction>
</comment>
<feature type="active site" description="Proton acceptor" evidence="12">
    <location>
        <position position="144"/>
    </location>
</feature>
<keyword evidence="4 12" id="KW-0698">rRNA processing</keyword>
<dbReference type="InterPro" id="IPR048641">
    <property type="entry name" value="RlmN_N"/>
</dbReference>
<keyword evidence="7 12" id="KW-0949">S-adenosyl-L-methionine</keyword>
<organism evidence="15 16">
    <name type="scientific">Muricaecibacterium torontonense</name>
    <dbReference type="NCBI Taxonomy" id="3032871"/>
    <lineage>
        <taxon>Bacteria</taxon>
        <taxon>Bacillati</taxon>
        <taxon>Actinomycetota</taxon>
        <taxon>Coriobacteriia</taxon>
        <taxon>Coriobacteriales</taxon>
        <taxon>Atopobiaceae</taxon>
        <taxon>Muricaecibacterium</taxon>
    </lineage>
</organism>
<feature type="binding site" evidence="12">
    <location>
        <position position="168"/>
    </location>
    <ligand>
        <name>[4Fe-4S] cluster</name>
        <dbReference type="ChEBI" id="CHEBI:49883"/>
        <note>4Fe-4S-S-AdoMet</note>
    </ligand>
</feature>
<evidence type="ECO:0000256" key="8">
    <source>
        <dbReference type="ARBA" id="ARBA00022694"/>
    </source>
</evidence>
<feature type="domain" description="Radical SAM core" evidence="14">
    <location>
        <begin position="150"/>
        <end position="382"/>
    </location>
</feature>
<dbReference type="GO" id="GO:0002935">
    <property type="term" value="F:tRNA (adenine(37)-C2)-methyltransferase activity"/>
    <property type="evidence" value="ECO:0007669"/>
    <property type="project" value="UniProtKB-UniRule"/>
</dbReference>
<dbReference type="InterPro" id="IPR007197">
    <property type="entry name" value="rSAM"/>
</dbReference>
<feature type="binding site" evidence="12">
    <location>
        <begin position="266"/>
        <end position="268"/>
    </location>
    <ligand>
        <name>S-adenosyl-L-methionine</name>
        <dbReference type="ChEBI" id="CHEBI:59789"/>
    </ligand>
</feature>
<evidence type="ECO:0000256" key="4">
    <source>
        <dbReference type="ARBA" id="ARBA00022552"/>
    </source>
</evidence>
<dbReference type="GO" id="GO:0070475">
    <property type="term" value="P:rRNA base methylation"/>
    <property type="evidence" value="ECO:0007669"/>
    <property type="project" value="UniProtKB-UniRule"/>
</dbReference>
<dbReference type="GO" id="GO:0005737">
    <property type="term" value="C:cytoplasm"/>
    <property type="evidence" value="ECO:0007669"/>
    <property type="project" value="UniProtKB-SubCell"/>
</dbReference>
<dbReference type="InterPro" id="IPR058240">
    <property type="entry name" value="rSAM_sf"/>
</dbReference>
<dbReference type="SFLD" id="SFLDF00275">
    <property type="entry name" value="adenosine_C2_methyltransferase"/>
    <property type="match status" value="1"/>
</dbReference>
<dbReference type="InterPro" id="IPR040072">
    <property type="entry name" value="Methyltransferase_A"/>
</dbReference>
<dbReference type="GO" id="GO:0000049">
    <property type="term" value="F:tRNA binding"/>
    <property type="evidence" value="ECO:0007669"/>
    <property type="project" value="UniProtKB-UniRule"/>
</dbReference>
<comment type="miscellaneous">
    <text evidence="12">Reaction proceeds by a ping-pong mechanism involving intermediate methylation of a conserved cysteine residue.</text>
</comment>
<dbReference type="EC" id="2.1.1.192" evidence="12"/>
<evidence type="ECO:0000313" key="16">
    <source>
        <dbReference type="Proteomes" id="UP000310263"/>
    </source>
</evidence>
<keyword evidence="3 12" id="KW-0963">Cytoplasm</keyword>
<reference evidence="15 16" key="1">
    <citation type="submission" date="2019-04" db="EMBL/GenBank/DDBJ databases">
        <title>Microbes associate with the intestines of laboratory mice.</title>
        <authorList>
            <person name="Navarre W."/>
            <person name="Wong E."/>
            <person name="Huang K."/>
            <person name="Tropini C."/>
            <person name="Ng K."/>
            <person name="Yu B."/>
        </authorList>
    </citation>
    <scope>NUCLEOTIDE SEQUENCE [LARGE SCALE GENOMIC DNA]</scope>
    <source>
        <strain evidence="15 16">NM07_P-09</strain>
    </source>
</reference>
<dbReference type="EMBL" id="SRYE01000001">
    <property type="protein sequence ID" value="TGY63135.1"/>
    <property type="molecule type" value="Genomic_DNA"/>
</dbReference>
<dbReference type="NCBIfam" id="TIGR00048">
    <property type="entry name" value="rRNA_mod_RlmN"/>
    <property type="match status" value="1"/>
</dbReference>
<comment type="subcellular location">
    <subcellularLocation>
        <location evidence="1 12">Cytoplasm</location>
    </subcellularLocation>
</comment>
<feature type="active site" description="S-methylcysteine intermediate" evidence="12">
    <location>
        <position position="385"/>
    </location>
</feature>
<evidence type="ECO:0000256" key="11">
    <source>
        <dbReference type="ARBA" id="ARBA00023014"/>
    </source>
</evidence>
<accession>A0A4S2F2W0</accession>
<dbReference type="PANTHER" id="PTHR30544:SF5">
    <property type="entry name" value="RADICAL SAM CORE DOMAIN-CONTAINING PROTEIN"/>
    <property type="match status" value="1"/>
</dbReference>
<dbReference type="Gene3D" id="3.20.20.70">
    <property type="entry name" value="Aldolase class I"/>
    <property type="match status" value="1"/>
</dbReference>
<feature type="binding site" evidence="12">
    <location>
        <position position="243"/>
    </location>
    <ligand>
        <name>S-adenosyl-L-methionine</name>
        <dbReference type="ChEBI" id="CHEBI:59789"/>
    </ligand>
</feature>
<dbReference type="FunFam" id="3.20.20.70:FF:000014">
    <property type="entry name" value="Probable dual-specificity RNA methyltransferase RlmN"/>
    <property type="match status" value="1"/>
</dbReference>
<dbReference type="SFLD" id="SFLDG01062">
    <property type="entry name" value="methyltransferase_(Class_A)"/>
    <property type="match status" value="1"/>
</dbReference>
<proteinExistence type="inferred from homology"/>
<evidence type="ECO:0000313" key="15">
    <source>
        <dbReference type="EMBL" id="TGY63135.1"/>
    </source>
</evidence>
<feature type="region of interest" description="Disordered" evidence="13">
    <location>
        <begin position="1"/>
        <end position="23"/>
    </location>
</feature>
<feature type="binding site" evidence="12">
    <location>
        <position position="342"/>
    </location>
    <ligand>
        <name>S-adenosyl-L-methionine</name>
        <dbReference type="ChEBI" id="CHEBI:59789"/>
    </ligand>
</feature>
<comment type="cofactor">
    <cofactor evidence="12">
        <name>[4Fe-4S] cluster</name>
        <dbReference type="ChEBI" id="CHEBI:49883"/>
    </cofactor>
    <text evidence="12">Binds 1 [4Fe-4S] cluster. The cluster is coordinated with 3 cysteines and an exchangeable S-adenosyl-L-methionine.</text>
</comment>
<evidence type="ECO:0000256" key="10">
    <source>
        <dbReference type="ARBA" id="ARBA00023004"/>
    </source>
</evidence>
<dbReference type="GO" id="GO:0046872">
    <property type="term" value="F:metal ion binding"/>
    <property type="evidence" value="ECO:0007669"/>
    <property type="project" value="UniProtKB-KW"/>
</dbReference>
<evidence type="ECO:0000259" key="14">
    <source>
        <dbReference type="PROSITE" id="PS51918"/>
    </source>
</evidence>
<keyword evidence="10 12" id="KW-0408">Iron</keyword>
<dbReference type="GO" id="GO:0030488">
    <property type="term" value="P:tRNA methylation"/>
    <property type="evidence" value="ECO:0007669"/>
    <property type="project" value="UniProtKB-UniRule"/>
</dbReference>
<sequence length="395" mass="42488">MPENPRTTKTKSPSAADTPAAPVAGGICAIDSETVVATYDAAKEDAKSAKTSRAKVNLAELSHDELVEFLGTLGEPAFRAKQIEDWVRSKNVRSFDEMTNLSKTLRAKLSEAATLGGVTEVARQESVDGSRKYLVAFDDGTSVECVGMPHGDKLSACVSTQAGCRMGCLFCATGQSGFTRNLTADEIYAQAAHIAQDFGRRITSVVLMGQGEPFANYDATLEAMREMNSPKGLGIGARHITVSTCGIIPGIRALSQEPEQFGLAVSLHSAVPETRNTLMPGVKKYSLKRLHDAMKDYTEKTRRRPTYEYAMIRGINDDDASLDALVDFCAGTLCHVNLIALNHLPGSKLEPSDPARLDAFVKRLSSVGVETTIRQSRGADIDAACGQLKQRKAAK</sequence>
<dbReference type="AlphaFoldDB" id="A0A4S2F2W0"/>
<keyword evidence="16" id="KW-1185">Reference proteome</keyword>
<name>A0A4S2F2W0_9ACTN</name>
<comment type="catalytic activity">
    <reaction evidence="12">
        <text>adenosine(37) in tRNA + 2 reduced [2Fe-2S]-[ferredoxin] + 2 S-adenosyl-L-methionine = 2-methyladenosine(37) in tRNA + 5'-deoxyadenosine + L-methionine + 2 oxidized [2Fe-2S]-[ferredoxin] + S-adenosyl-L-homocysteine</text>
        <dbReference type="Rhea" id="RHEA:43332"/>
        <dbReference type="Rhea" id="RHEA-COMP:10000"/>
        <dbReference type="Rhea" id="RHEA-COMP:10001"/>
        <dbReference type="Rhea" id="RHEA-COMP:10162"/>
        <dbReference type="Rhea" id="RHEA-COMP:10485"/>
        <dbReference type="ChEBI" id="CHEBI:17319"/>
        <dbReference type="ChEBI" id="CHEBI:33737"/>
        <dbReference type="ChEBI" id="CHEBI:33738"/>
        <dbReference type="ChEBI" id="CHEBI:57844"/>
        <dbReference type="ChEBI" id="CHEBI:57856"/>
        <dbReference type="ChEBI" id="CHEBI:59789"/>
        <dbReference type="ChEBI" id="CHEBI:74411"/>
        <dbReference type="ChEBI" id="CHEBI:74497"/>
        <dbReference type="EC" id="2.1.1.192"/>
    </reaction>
</comment>
<dbReference type="PANTHER" id="PTHR30544">
    <property type="entry name" value="23S RRNA METHYLTRANSFERASE"/>
    <property type="match status" value="1"/>
</dbReference>
<comment type="similarity">
    <text evidence="12">Belongs to the radical SAM superfamily. RlmN family.</text>
</comment>
<keyword evidence="2 12" id="KW-0004">4Fe-4S</keyword>